<keyword evidence="2" id="KW-1185">Reference proteome</keyword>
<proteinExistence type="predicted"/>
<dbReference type="RefSeq" id="WP_343891880.1">
    <property type="nucleotide sequence ID" value="NZ_BAAAEH010000047.1"/>
</dbReference>
<evidence type="ECO:0008006" key="3">
    <source>
        <dbReference type="Google" id="ProtNLM"/>
    </source>
</evidence>
<reference evidence="1 2" key="1">
    <citation type="submission" date="2024-05" db="EMBL/GenBank/DDBJ databases">
        <authorList>
            <person name="Liu Q."/>
            <person name="Xin Y.-H."/>
        </authorList>
    </citation>
    <scope>NUCLEOTIDE SEQUENCE [LARGE SCALE GENOMIC DNA]</scope>
    <source>
        <strain evidence="1 2">CGMCC 1.10181</strain>
    </source>
</reference>
<protein>
    <recommendedName>
        <fullName evidence="3">XRE family transcriptional regulator</fullName>
    </recommendedName>
</protein>
<evidence type="ECO:0000313" key="2">
    <source>
        <dbReference type="Proteomes" id="UP001419910"/>
    </source>
</evidence>
<sequence>MSVLRKIERYLKETAMPPTRFGRLAVRDPRLVGDLRNGREPGRRVVARIEAFLAECAEQGSVSE</sequence>
<dbReference type="Proteomes" id="UP001419910">
    <property type="component" value="Unassembled WGS sequence"/>
</dbReference>
<accession>A0ABU9Y093</accession>
<gene>
    <name evidence="1" type="ORF">ABC974_06280</name>
</gene>
<organism evidence="1 2">
    <name type="scientific">Sphingomonas oligophenolica</name>
    <dbReference type="NCBI Taxonomy" id="301154"/>
    <lineage>
        <taxon>Bacteria</taxon>
        <taxon>Pseudomonadati</taxon>
        <taxon>Pseudomonadota</taxon>
        <taxon>Alphaproteobacteria</taxon>
        <taxon>Sphingomonadales</taxon>
        <taxon>Sphingomonadaceae</taxon>
        <taxon>Sphingomonas</taxon>
    </lineage>
</organism>
<comment type="caution">
    <text evidence="1">The sequence shown here is derived from an EMBL/GenBank/DDBJ whole genome shotgun (WGS) entry which is preliminary data.</text>
</comment>
<dbReference type="EMBL" id="JBDIME010000003">
    <property type="protein sequence ID" value="MEN2789225.1"/>
    <property type="molecule type" value="Genomic_DNA"/>
</dbReference>
<name>A0ABU9Y093_9SPHN</name>
<evidence type="ECO:0000313" key="1">
    <source>
        <dbReference type="EMBL" id="MEN2789225.1"/>
    </source>
</evidence>